<name>K0SGR5_THAOC</name>
<gene>
    <name evidence="2" type="ORF">THAOC_13766</name>
</gene>
<feature type="compositionally biased region" description="Basic and acidic residues" evidence="1">
    <location>
        <begin position="103"/>
        <end position="113"/>
    </location>
</feature>
<reference evidence="2 3" key="1">
    <citation type="journal article" date="2012" name="Genome Biol.">
        <title>Genome and low-iron response of an oceanic diatom adapted to chronic iron limitation.</title>
        <authorList>
            <person name="Lommer M."/>
            <person name="Specht M."/>
            <person name="Roy A.S."/>
            <person name="Kraemer L."/>
            <person name="Andreson R."/>
            <person name="Gutowska M.A."/>
            <person name="Wolf J."/>
            <person name="Bergner S.V."/>
            <person name="Schilhabel M.B."/>
            <person name="Klostermeier U.C."/>
            <person name="Beiko R.G."/>
            <person name="Rosenstiel P."/>
            <person name="Hippler M."/>
            <person name="Laroche J."/>
        </authorList>
    </citation>
    <scope>NUCLEOTIDE SEQUENCE [LARGE SCALE GENOMIC DNA]</scope>
    <source>
        <strain evidence="2 3">CCMP1005</strain>
    </source>
</reference>
<protein>
    <submittedName>
        <fullName evidence="2">Uncharacterized protein</fullName>
    </submittedName>
</protein>
<feature type="compositionally biased region" description="Basic and acidic residues" evidence="1">
    <location>
        <begin position="73"/>
        <end position="87"/>
    </location>
</feature>
<evidence type="ECO:0000313" key="2">
    <source>
        <dbReference type="EMBL" id="EJK65378.1"/>
    </source>
</evidence>
<organism evidence="2 3">
    <name type="scientific">Thalassiosira oceanica</name>
    <name type="common">Marine diatom</name>
    <dbReference type="NCBI Taxonomy" id="159749"/>
    <lineage>
        <taxon>Eukaryota</taxon>
        <taxon>Sar</taxon>
        <taxon>Stramenopiles</taxon>
        <taxon>Ochrophyta</taxon>
        <taxon>Bacillariophyta</taxon>
        <taxon>Coscinodiscophyceae</taxon>
        <taxon>Thalassiosirophycidae</taxon>
        <taxon>Thalassiosirales</taxon>
        <taxon>Thalassiosiraceae</taxon>
        <taxon>Thalassiosira</taxon>
    </lineage>
</organism>
<feature type="compositionally biased region" description="Basic residues" evidence="1">
    <location>
        <begin position="88"/>
        <end position="98"/>
    </location>
</feature>
<dbReference type="Proteomes" id="UP000266841">
    <property type="component" value="Unassembled WGS sequence"/>
</dbReference>
<dbReference type="AlphaFoldDB" id="K0SGR5"/>
<feature type="compositionally biased region" description="Low complexity" evidence="1">
    <location>
        <begin position="54"/>
        <end position="64"/>
    </location>
</feature>
<accession>K0SGR5</accession>
<feature type="non-terminal residue" evidence="2">
    <location>
        <position position="207"/>
    </location>
</feature>
<evidence type="ECO:0000256" key="1">
    <source>
        <dbReference type="SAM" id="MobiDB-lite"/>
    </source>
</evidence>
<keyword evidence="3" id="KW-1185">Reference proteome</keyword>
<feature type="region of interest" description="Disordered" evidence="1">
    <location>
        <begin position="1"/>
        <end position="207"/>
    </location>
</feature>
<proteinExistence type="predicted"/>
<evidence type="ECO:0000313" key="3">
    <source>
        <dbReference type="Proteomes" id="UP000266841"/>
    </source>
</evidence>
<dbReference type="EMBL" id="AGNL01015898">
    <property type="protein sequence ID" value="EJK65378.1"/>
    <property type="molecule type" value="Genomic_DNA"/>
</dbReference>
<comment type="caution">
    <text evidence="2">The sequence shown here is derived from an EMBL/GenBank/DDBJ whole genome shotgun (WGS) entry which is preliminary data.</text>
</comment>
<sequence>MPPLSAKRGGRVVGRRGPNCRTRRGRRNGTKSSFPESSRPALQVTVNRRIQVQARPAARGLAASRGRRKRKEKERIAMMRRLPETARSRPRRRRRPRHAAAVGRRDGRRREQRPAAPGDRPGASGPPAANDRLCPLPRRHRTDDRRGHPRPRPRSVQTIDPAERFGIVPSTSSPPIRPVGPRTTCRDRVPPSAPGDEGGTESVTFDR</sequence>